<dbReference type="RefSeq" id="WP_113878841.1">
    <property type="nucleotide sequence ID" value="NZ_QNSA01000001.1"/>
</dbReference>
<feature type="transmembrane region" description="Helical" evidence="1">
    <location>
        <begin position="73"/>
        <end position="93"/>
    </location>
</feature>
<keyword evidence="1" id="KW-0472">Membrane</keyword>
<dbReference type="Proteomes" id="UP000252795">
    <property type="component" value="Unassembled WGS sequence"/>
</dbReference>
<evidence type="ECO:0000256" key="1">
    <source>
        <dbReference type="SAM" id="Phobius"/>
    </source>
</evidence>
<feature type="transmembrane region" description="Helical" evidence="1">
    <location>
        <begin position="37"/>
        <end position="61"/>
    </location>
</feature>
<dbReference type="EMBL" id="QPJB01000001">
    <property type="protein sequence ID" value="RCW37734.1"/>
    <property type="molecule type" value="Genomic_DNA"/>
</dbReference>
<dbReference type="EMBL" id="QNSA01000001">
    <property type="protein sequence ID" value="RBP76888.1"/>
    <property type="molecule type" value="Genomic_DNA"/>
</dbReference>
<name>A0A368VDK6_MARNT</name>
<reference evidence="3 4" key="1">
    <citation type="submission" date="2018-07" db="EMBL/GenBank/DDBJ databases">
        <title>Freshwater and sediment microbial communities from various areas in North America, analyzing microbe dynamics in response to fracking.</title>
        <authorList>
            <person name="Lamendella R."/>
        </authorList>
    </citation>
    <scope>NUCLEOTIDE SEQUENCE [LARGE SCALE GENOMIC DNA]</scope>
    <source>
        <strain evidence="3 4">114E</strain>
        <strain evidence="2 5">114E_o</strain>
    </source>
</reference>
<keyword evidence="5" id="KW-1185">Reference proteome</keyword>
<accession>A0A368VDK6</accession>
<evidence type="ECO:0000313" key="2">
    <source>
        <dbReference type="EMBL" id="RBP76888.1"/>
    </source>
</evidence>
<dbReference type="Proteomes" id="UP000253065">
    <property type="component" value="Unassembled WGS sequence"/>
</dbReference>
<evidence type="ECO:0000313" key="5">
    <source>
        <dbReference type="Proteomes" id="UP000253065"/>
    </source>
</evidence>
<proteinExistence type="predicted"/>
<protein>
    <submittedName>
        <fullName evidence="3">PH (Pleckstrin Homology) domain-containing protein</fullName>
    </submittedName>
</protein>
<organism evidence="3 4">
    <name type="scientific">Marinobacter nauticus</name>
    <name type="common">Marinobacter hydrocarbonoclasticus</name>
    <name type="synonym">Marinobacter aquaeolei</name>
    <dbReference type="NCBI Taxonomy" id="2743"/>
    <lineage>
        <taxon>Bacteria</taxon>
        <taxon>Pseudomonadati</taxon>
        <taxon>Pseudomonadota</taxon>
        <taxon>Gammaproteobacteria</taxon>
        <taxon>Pseudomonadales</taxon>
        <taxon>Marinobacteraceae</taxon>
        <taxon>Marinobacter</taxon>
    </lineage>
</organism>
<keyword evidence="1" id="KW-1133">Transmembrane helix</keyword>
<comment type="caution">
    <text evidence="3">The sequence shown here is derived from an EMBL/GenBank/DDBJ whole genome shotgun (WGS) entry which is preliminary data.</text>
</comment>
<dbReference type="AlphaFoldDB" id="A0A368VDK6"/>
<evidence type="ECO:0000313" key="3">
    <source>
        <dbReference type="EMBL" id="RCW37734.1"/>
    </source>
</evidence>
<feature type="transmembrane region" description="Helical" evidence="1">
    <location>
        <begin position="6"/>
        <end position="25"/>
    </location>
</feature>
<keyword evidence="1" id="KW-0812">Transmembrane</keyword>
<gene>
    <name evidence="3" type="ORF">DET51_10170</name>
    <name evidence="2" type="ORF">DET64_10171</name>
</gene>
<evidence type="ECO:0000313" key="4">
    <source>
        <dbReference type="Proteomes" id="UP000252795"/>
    </source>
</evidence>
<sequence length="165" mass="18892">MEVLAKIVISVVGSFLTYYIVSNAAKRSSAAETGGKLFFGWFLILTSLASTLIAAGMLWLLFFVDHGGQDIPIILMLEMFGAFAIYGWAEVIWTRGCFDDESLTFQSLWQGKRRFKWSELRSISFNKHLHWYVLRFRHGRTIRISIYLNGHGLLLDKIESLGYDV</sequence>